<sequence length="201" mass="23376">MNSRRSSKQKIKVPIKYGDTICDLNKKKTGQTEEEIGVVSEVLMNSVDDVNKDDVRAGDNGSCEELGKVKKRHYHHCRKSMALCFRKEGMLSRTGRMLGRYRLKDIIVQNGMYFFKFKDEEGMNFVLENRPWMKWDPSISVDRNEPNTLPLWIKLYNMPMEAWSVKGVSAIPSGVGKPLIMDLRVECVMMEWVEWGMLECW</sequence>
<dbReference type="OrthoDB" id="1939300at2759"/>
<dbReference type="PANTHER" id="PTHR31286">
    <property type="entry name" value="GLYCINE-RICH CELL WALL STRUCTURAL PROTEIN 1.8-LIKE"/>
    <property type="match status" value="1"/>
</dbReference>
<dbReference type="PANTHER" id="PTHR31286:SF180">
    <property type="entry name" value="OS10G0362600 PROTEIN"/>
    <property type="match status" value="1"/>
</dbReference>
<evidence type="ECO:0000313" key="2">
    <source>
        <dbReference type="Proteomes" id="UP000245207"/>
    </source>
</evidence>
<organism evidence="1 2">
    <name type="scientific">Artemisia annua</name>
    <name type="common">Sweet wormwood</name>
    <dbReference type="NCBI Taxonomy" id="35608"/>
    <lineage>
        <taxon>Eukaryota</taxon>
        <taxon>Viridiplantae</taxon>
        <taxon>Streptophyta</taxon>
        <taxon>Embryophyta</taxon>
        <taxon>Tracheophyta</taxon>
        <taxon>Spermatophyta</taxon>
        <taxon>Magnoliopsida</taxon>
        <taxon>eudicotyledons</taxon>
        <taxon>Gunneridae</taxon>
        <taxon>Pentapetalae</taxon>
        <taxon>asterids</taxon>
        <taxon>campanulids</taxon>
        <taxon>Asterales</taxon>
        <taxon>Asteraceae</taxon>
        <taxon>Asteroideae</taxon>
        <taxon>Anthemideae</taxon>
        <taxon>Artemisiinae</taxon>
        <taxon>Artemisia</taxon>
    </lineage>
</organism>
<dbReference type="InterPro" id="IPR040256">
    <property type="entry name" value="At4g02000-like"/>
</dbReference>
<keyword evidence="2" id="KW-1185">Reference proteome</keyword>
<reference evidence="1 2" key="1">
    <citation type="journal article" date="2018" name="Mol. Plant">
        <title>The genome of Artemisia annua provides insight into the evolution of Asteraceae family and artemisinin biosynthesis.</title>
        <authorList>
            <person name="Shen Q."/>
            <person name="Zhang L."/>
            <person name="Liao Z."/>
            <person name="Wang S."/>
            <person name="Yan T."/>
            <person name="Shi P."/>
            <person name="Liu M."/>
            <person name="Fu X."/>
            <person name="Pan Q."/>
            <person name="Wang Y."/>
            <person name="Lv Z."/>
            <person name="Lu X."/>
            <person name="Zhang F."/>
            <person name="Jiang W."/>
            <person name="Ma Y."/>
            <person name="Chen M."/>
            <person name="Hao X."/>
            <person name="Li L."/>
            <person name="Tang Y."/>
            <person name="Lv G."/>
            <person name="Zhou Y."/>
            <person name="Sun X."/>
            <person name="Brodelius P.E."/>
            <person name="Rose J.K.C."/>
            <person name="Tang K."/>
        </authorList>
    </citation>
    <scope>NUCLEOTIDE SEQUENCE [LARGE SCALE GENOMIC DNA]</scope>
    <source>
        <strain evidence="2">cv. Huhao1</strain>
        <tissue evidence="1">Leaf</tissue>
    </source>
</reference>
<protein>
    <submittedName>
        <fullName evidence="1">Uncharacterized protein</fullName>
    </submittedName>
</protein>
<name>A0A2U1MVU8_ARTAN</name>
<dbReference type="EMBL" id="PKPP01004242">
    <property type="protein sequence ID" value="PWA65367.1"/>
    <property type="molecule type" value="Genomic_DNA"/>
</dbReference>
<dbReference type="Proteomes" id="UP000245207">
    <property type="component" value="Unassembled WGS sequence"/>
</dbReference>
<gene>
    <name evidence="1" type="ORF">CTI12_AA336840</name>
</gene>
<accession>A0A2U1MVU8</accession>
<proteinExistence type="predicted"/>
<evidence type="ECO:0000313" key="1">
    <source>
        <dbReference type="EMBL" id="PWA65367.1"/>
    </source>
</evidence>
<comment type="caution">
    <text evidence="1">The sequence shown here is derived from an EMBL/GenBank/DDBJ whole genome shotgun (WGS) entry which is preliminary data.</text>
</comment>
<dbReference type="AlphaFoldDB" id="A0A2U1MVU8"/>